<gene>
    <name evidence="2" type="ORF">SLS60_001523</name>
</gene>
<sequence>MAAAEVSQPAPTSAEYDEAQCIAALAQLERMKNQLDDLRLTLPRIVEPFHLPSKPPMFHAFKDNLIRAQRDMKTFRSQWQGQEMQSILERARKSATVNPDLSAGARVQQYGWIEKEKKEKDAANISRDGDERAEDTSVRVTQEERERVVEQWKKTYPSIKMQEKNEGKQLLIPFVADSTKYRFRITICEDASASRALQAECEGTGEPFTSVTRCLALRPCPNDLKYLLVRRRNMICRYTGNNNGRLTMYRIWLQHIRQ</sequence>
<evidence type="ECO:0000256" key="1">
    <source>
        <dbReference type="SAM" id="MobiDB-lite"/>
    </source>
</evidence>
<dbReference type="EMBL" id="JAKJXO020000002">
    <property type="protein sequence ID" value="KAL1609858.1"/>
    <property type="molecule type" value="Genomic_DNA"/>
</dbReference>
<accession>A0ABR3S018</accession>
<reference evidence="2 3" key="1">
    <citation type="submission" date="2024-02" db="EMBL/GenBank/DDBJ databases">
        <title>De novo assembly and annotation of 12 fungi associated with fruit tree decline syndrome in Ontario, Canada.</title>
        <authorList>
            <person name="Sulman M."/>
            <person name="Ellouze W."/>
            <person name="Ilyukhin E."/>
        </authorList>
    </citation>
    <scope>NUCLEOTIDE SEQUENCE [LARGE SCALE GENOMIC DNA]</scope>
    <source>
        <strain evidence="2 3">M42-189</strain>
    </source>
</reference>
<proteinExistence type="predicted"/>
<evidence type="ECO:0000313" key="2">
    <source>
        <dbReference type="EMBL" id="KAL1609858.1"/>
    </source>
</evidence>
<protein>
    <submittedName>
        <fullName evidence="2">Uncharacterized protein</fullName>
    </submittedName>
</protein>
<evidence type="ECO:0000313" key="3">
    <source>
        <dbReference type="Proteomes" id="UP001521785"/>
    </source>
</evidence>
<dbReference type="Proteomes" id="UP001521785">
    <property type="component" value="Unassembled WGS sequence"/>
</dbReference>
<keyword evidence="3" id="KW-1185">Reference proteome</keyword>
<comment type="caution">
    <text evidence="2">The sequence shown here is derived from an EMBL/GenBank/DDBJ whole genome shotgun (WGS) entry which is preliminary data.</text>
</comment>
<name>A0ABR3S018_9PLEO</name>
<feature type="region of interest" description="Disordered" evidence="1">
    <location>
        <begin position="118"/>
        <end position="142"/>
    </location>
</feature>
<organism evidence="2 3">
    <name type="scientific">Paraconiothyrium brasiliense</name>
    <dbReference type="NCBI Taxonomy" id="300254"/>
    <lineage>
        <taxon>Eukaryota</taxon>
        <taxon>Fungi</taxon>
        <taxon>Dikarya</taxon>
        <taxon>Ascomycota</taxon>
        <taxon>Pezizomycotina</taxon>
        <taxon>Dothideomycetes</taxon>
        <taxon>Pleosporomycetidae</taxon>
        <taxon>Pleosporales</taxon>
        <taxon>Massarineae</taxon>
        <taxon>Didymosphaeriaceae</taxon>
        <taxon>Paraconiothyrium</taxon>
    </lineage>
</organism>